<evidence type="ECO:0000313" key="4">
    <source>
        <dbReference type="EMBL" id="PIL34418.1"/>
    </source>
</evidence>
<dbReference type="Pfam" id="PF06985">
    <property type="entry name" value="HET"/>
    <property type="match status" value="1"/>
</dbReference>
<sequence>MRLLDTRTGHFVEKDPKNSEFKYAILSHTWDANGEQTYKELKKIQKRYAIEAARRGSAGPPFGAIWEDGYLSPKILKACRVAREHGYRYIWIDSCCIDQTSSSELSEAINCMYAWYKGAHVCYAYLADVPSLDSEDPKEDGSAFRESRWFKRGWTLQELLAPRNLIFLSQDWRPLGWKKELADLVSAITGISVNVLARGQTLSTFSVAQRLSWAARRETTRVEDRAYSLLGIFDINMPTLYGEGECAFQRLEEEILRRIPDQSIFAWGHVYLGPQIPVLDNLNPGPTQFGRKAPQGCRKSFRFTALPSTSLLSQSPDNFVDCGSVEVVPLSPLLYHYPDLPVPDYNFTPHGIRTHFPLIPLSALLPNSGAEHYAGRPSWYYLAILGCEHSGRDRPGHLLGRVCYLDPSATGIRFLSRAFIEIRSFGQEGNVTVDSRAGRAQLVALSAEALLRSSALAKIDAVHLYHPDPSSTTMFSDWDLFSRPHKGINLMLKRKPHALPEAYPGSRTVGSSVKEHAITLNLRFPDQDHPATHWLTVTRSTVRDTPEVHVQARDAITIEYTHALELGGRRLTIVARIHGTLQGYPIIPITITWIDEPPWGWHGNGCMKQGCQWKDRELVTLYNGDGCTAEMVLSVEFLAANYYVIDAHTEWCRECPQIEENSDSESEEGYFTADEDDQVT</sequence>
<dbReference type="OrthoDB" id="2749026at2759"/>
<reference evidence="4 5" key="1">
    <citation type="journal article" date="2015" name="Sci. Rep.">
        <title>Chromosome-level genome map provides insights into diverse defense mechanisms in the medicinal fungus Ganoderma sinense.</title>
        <authorList>
            <person name="Zhu Y."/>
            <person name="Xu J."/>
            <person name="Sun C."/>
            <person name="Zhou S."/>
            <person name="Xu H."/>
            <person name="Nelson D.R."/>
            <person name="Qian J."/>
            <person name="Song J."/>
            <person name="Luo H."/>
            <person name="Xiang L."/>
            <person name="Li Y."/>
            <person name="Xu Z."/>
            <person name="Ji A."/>
            <person name="Wang L."/>
            <person name="Lu S."/>
            <person name="Hayward A."/>
            <person name="Sun W."/>
            <person name="Li X."/>
            <person name="Schwartz D.C."/>
            <person name="Wang Y."/>
            <person name="Chen S."/>
        </authorList>
    </citation>
    <scope>NUCLEOTIDE SEQUENCE [LARGE SCALE GENOMIC DNA]</scope>
    <source>
        <strain evidence="4 5">ZZ0214-1</strain>
    </source>
</reference>
<feature type="domain" description="DUF8212" evidence="3">
    <location>
        <begin position="247"/>
        <end position="468"/>
    </location>
</feature>
<evidence type="ECO:0000256" key="1">
    <source>
        <dbReference type="SAM" id="MobiDB-lite"/>
    </source>
</evidence>
<dbReference type="InterPro" id="IPR058525">
    <property type="entry name" value="DUF8212"/>
</dbReference>
<dbReference type="Proteomes" id="UP000230002">
    <property type="component" value="Unassembled WGS sequence"/>
</dbReference>
<feature type="domain" description="Heterokaryon incompatibility" evidence="2">
    <location>
        <begin position="23"/>
        <end position="129"/>
    </location>
</feature>
<name>A0A2G8SLG5_9APHY</name>
<feature type="compositionally biased region" description="Acidic residues" evidence="1">
    <location>
        <begin position="660"/>
        <end position="680"/>
    </location>
</feature>
<comment type="caution">
    <text evidence="4">The sequence shown here is derived from an EMBL/GenBank/DDBJ whole genome shotgun (WGS) entry which is preliminary data.</text>
</comment>
<dbReference type="Pfam" id="PF26640">
    <property type="entry name" value="DUF8212"/>
    <property type="match status" value="1"/>
</dbReference>
<protein>
    <submittedName>
        <fullName evidence="4">Uncharacterized protein</fullName>
    </submittedName>
</protein>
<evidence type="ECO:0000259" key="2">
    <source>
        <dbReference type="Pfam" id="PF06985"/>
    </source>
</evidence>
<evidence type="ECO:0000313" key="5">
    <source>
        <dbReference type="Proteomes" id="UP000230002"/>
    </source>
</evidence>
<feature type="region of interest" description="Disordered" evidence="1">
    <location>
        <begin position="658"/>
        <end position="680"/>
    </location>
</feature>
<accession>A0A2G8SLG5</accession>
<dbReference type="AlphaFoldDB" id="A0A2G8SLG5"/>
<dbReference type="EMBL" id="AYKW01000005">
    <property type="protein sequence ID" value="PIL34418.1"/>
    <property type="molecule type" value="Genomic_DNA"/>
</dbReference>
<gene>
    <name evidence="4" type="ORF">GSI_03193</name>
</gene>
<evidence type="ECO:0000259" key="3">
    <source>
        <dbReference type="Pfam" id="PF26640"/>
    </source>
</evidence>
<proteinExistence type="predicted"/>
<organism evidence="4 5">
    <name type="scientific">Ganoderma sinense ZZ0214-1</name>
    <dbReference type="NCBI Taxonomy" id="1077348"/>
    <lineage>
        <taxon>Eukaryota</taxon>
        <taxon>Fungi</taxon>
        <taxon>Dikarya</taxon>
        <taxon>Basidiomycota</taxon>
        <taxon>Agaricomycotina</taxon>
        <taxon>Agaricomycetes</taxon>
        <taxon>Polyporales</taxon>
        <taxon>Polyporaceae</taxon>
        <taxon>Ganoderma</taxon>
    </lineage>
</organism>
<keyword evidence="5" id="KW-1185">Reference proteome</keyword>
<dbReference type="PANTHER" id="PTHR10622:SF10">
    <property type="entry name" value="HET DOMAIN-CONTAINING PROTEIN"/>
    <property type="match status" value="1"/>
</dbReference>
<dbReference type="InterPro" id="IPR010730">
    <property type="entry name" value="HET"/>
</dbReference>
<dbReference type="STRING" id="1077348.A0A2G8SLG5"/>
<dbReference type="PANTHER" id="PTHR10622">
    <property type="entry name" value="HET DOMAIN-CONTAINING PROTEIN"/>
    <property type="match status" value="1"/>
</dbReference>